<reference evidence="2" key="1">
    <citation type="submission" date="2022-08" db="EMBL/GenBank/DDBJ databases">
        <title>A Global Phylogenomic Analysis of the Shiitake Genus Lentinula.</title>
        <authorList>
            <consortium name="DOE Joint Genome Institute"/>
            <person name="Sierra-Patev S."/>
            <person name="Min B."/>
            <person name="Naranjo-Ortiz M."/>
            <person name="Looney B."/>
            <person name="Konkel Z."/>
            <person name="Slot J.C."/>
            <person name="Sakamoto Y."/>
            <person name="Steenwyk J.L."/>
            <person name="Rokas A."/>
            <person name="Carro J."/>
            <person name="Camarero S."/>
            <person name="Ferreira P."/>
            <person name="Molpeceres G."/>
            <person name="Ruiz-Duenas F.J."/>
            <person name="Serrano A."/>
            <person name="Henrissat B."/>
            <person name="Drula E."/>
            <person name="Hughes K.W."/>
            <person name="Mata J.L."/>
            <person name="Ishikawa N.K."/>
            <person name="Vargas-Isla R."/>
            <person name="Ushijima S."/>
            <person name="Smith C.A."/>
            <person name="Ahrendt S."/>
            <person name="Andreopoulos W."/>
            <person name="He G."/>
            <person name="Labutti K."/>
            <person name="Lipzen A."/>
            <person name="Ng V."/>
            <person name="Riley R."/>
            <person name="Sandor L."/>
            <person name="Barry K."/>
            <person name="Martinez A.T."/>
            <person name="Xiao Y."/>
            <person name="Gibbons J.G."/>
            <person name="Terashima K."/>
            <person name="Grigoriev I.V."/>
            <person name="Hibbett D.S."/>
        </authorList>
    </citation>
    <scope>NUCLEOTIDE SEQUENCE</scope>
    <source>
        <strain evidence="2">RHP3577 ss4</strain>
    </source>
</reference>
<dbReference type="PANTHER" id="PTHR38046">
    <property type="entry name" value="CRYPTIC LOCI REGULATOR 2"/>
    <property type="match status" value="1"/>
</dbReference>
<dbReference type="Pfam" id="PF16761">
    <property type="entry name" value="Clr2_transil"/>
    <property type="match status" value="1"/>
</dbReference>
<dbReference type="Proteomes" id="UP001150217">
    <property type="component" value="Unassembled WGS sequence"/>
</dbReference>
<comment type="caution">
    <text evidence="2">The sequence shown here is derived from an EMBL/GenBank/DDBJ whole genome shotgun (WGS) entry which is preliminary data.</text>
</comment>
<feature type="domain" description="Cryptic loci regulator 2 N-terminal" evidence="1">
    <location>
        <begin position="61"/>
        <end position="128"/>
    </location>
</feature>
<evidence type="ECO:0000313" key="2">
    <source>
        <dbReference type="EMBL" id="KAJ4501793.1"/>
    </source>
</evidence>
<keyword evidence="3" id="KW-1185">Reference proteome</keyword>
<dbReference type="EMBL" id="JANVFT010000001">
    <property type="protein sequence ID" value="KAJ4501793.1"/>
    <property type="molecule type" value="Genomic_DNA"/>
</dbReference>
<dbReference type="PANTHER" id="PTHR38046:SF1">
    <property type="entry name" value="CRYPTIC LOCI REGULATOR 2"/>
    <property type="match status" value="1"/>
</dbReference>
<proteinExistence type="predicted"/>
<dbReference type="InterPro" id="IPR038986">
    <property type="entry name" value="Clr2"/>
</dbReference>
<evidence type="ECO:0000313" key="3">
    <source>
        <dbReference type="Proteomes" id="UP001150217"/>
    </source>
</evidence>
<protein>
    <recommendedName>
        <fullName evidence="1">Cryptic loci regulator 2 N-terminal domain-containing protein</fullName>
    </recommendedName>
</protein>
<name>A0ABQ8VZJ0_9AGAR</name>
<dbReference type="InterPro" id="IPR031915">
    <property type="entry name" value="Clr2_N"/>
</dbReference>
<accession>A0ABQ8VZJ0</accession>
<sequence length="273" mass="30421">MTTFPRTDVQNMSAATTIISKAQANGAIIRIADTRAKERWLEIITNALHEAEILQSTANALVDLPQGYQLIQVQRRRNTSAKKAGKWYIALIGSPYASGITGFRSPSEFIPHAIWLFLSPDLDHSVCTHLFRQRRAQAQKLPVSSPSNSSSTLCISGADHPLDQVSRSSNAIHAYFRKGDIVWVALNPKIIESSTVNIQVWPALIFEVCTSTMEGMARFKITPFEPGLQSQTCFVQENRILPFKAYMPPVDLIDTLKSTLELHQAPQPHMNHS</sequence>
<evidence type="ECO:0000259" key="1">
    <source>
        <dbReference type="Pfam" id="PF16761"/>
    </source>
</evidence>
<gene>
    <name evidence="2" type="ORF">C8R41DRAFT_15100</name>
</gene>
<organism evidence="2 3">
    <name type="scientific">Lentinula lateritia</name>
    <dbReference type="NCBI Taxonomy" id="40482"/>
    <lineage>
        <taxon>Eukaryota</taxon>
        <taxon>Fungi</taxon>
        <taxon>Dikarya</taxon>
        <taxon>Basidiomycota</taxon>
        <taxon>Agaricomycotina</taxon>
        <taxon>Agaricomycetes</taxon>
        <taxon>Agaricomycetidae</taxon>
        <taxon>Agaricales</taxon>
        <taxon>Marasmiineae</taxon>
        <taxon>Omphalotaceae</taxon>
        <taxon>Lentinula</taxon>
    </lineage>
</organism>